<dbReference type="EMBL" id="CYXT01000017">
    <property type="protein sequence ID" value="CUN02875.1"/>
    <property type="molecule type" value="Genomic_DNA"/>
</dbReference>
<reference evidence="6 7" key="1">
    <citation type="submission" date="2015-09" db="EMBL/GenBank/DDBJ databases">
        <authorList>
            <consortium name="Pathogen Informatics"/>
        </authorList>
    </citation>
    <scope>NUCLEOTIDE SEQUENCE [LARGE SCALE GENOMIC DNA]</scope>
    <source>
        <strain evidence="6 7">2789STDY5608868</strain>
    </source>
</reference>
<dbReference type="PROSITE" id="PS51918">
    <property type="entry name" value="RADICAL_SAM"/>
    <property type="match status" value="1"/>
</dbReference>
<dbReference type="GO" id="GO:0003824">
    <property type="term" value="F:catalytic activity"/>
    <property type="evidence" value="ECO:0007669"/>
    <property type="project" value="InterPro"/>
</dbReference>
<dbReference type="AlphaFoldDB" id="A0A173TLY1"/>
<dbReference type="GO" id="GO:0051536">
    <property type="term" value="F:iron-sulfur cluster binding"/>
    <property type="evidence" value="ECO:0007669"/>
    <property type="project" value="UniProtKB-KW"/>
</dbReference>
<dbReference type="Proteomes" id="UP000095598">
    <property type="component" value="Unassembled WGS sequence"/>
</dbReference>
<gene>
    <name evidence="6" type="ORF">ERS852425_02140</name>
</gene>
<keyword evidence="3" id="KW-0408">Iron</keyword>
<dbReference type="GO" id="GO:0046872">
    <property type="term" value="F:metal ion binding"/>
    <property type="evidence" value="ECO:0007669"/>
    <property type="project" value="UniProtKB-KW"/>
</dbReference>
<name>A0A173TLY1_ANAHA</name>
<organism evidence="6 7">
    <name type="scientific">Anaerostipes hadrus</name>
    <dbReference type="NCBI Taxonomy" id="649756"/>
    <lineage>
        <taxon>Bacteria</taxon>
        <taxon>Bacillati</taxon>
        <taxon>Bacillota</taxon>
        <taxon>Clostridia</taxon>
        <taxon>Lachnospirales</taxon>
        <taxon>Lachnospiraceae</taxon>
        <taxon>Anaerostipes</taxon>
    </lineage>
</organism>
<evidence type="ECO:0000256" key="2">
    <source>
        <dbReference type="ARBA" id="ARBA00022723"/>
    </source>
</evidence>
<evidence type="ECO:0000259" key="5">
    <source>
        <dbReference type="PROSITE" id="PS51918"/>
    </source>
</evidence>
<dbReference type="Gene3D" id="3.20.20.70">
    <property type="entry name" value="Aldolase class I"/>
    <property type="match status" value="1"/>
</dbReference>
<dbReference type="InterPro" id="IPR007197">
    <property type="entry name" value="rSAM"/>
</dbReference>
<feature type="domain" description="Radical SAM core" evidence="5">
    <location>
        <begin position="47"/>
        <end position="251"/>
    </location>
</feature>
<protein>
    <recommendedName>
        <fullName evidence="5">Radical SAM core domain-containing protein</fullName>
    </recommendedName>
</protein>
<evidence type="ECO:0000256" key="4">
    <source>
        <dbReference type="ARBA" id="ARBA00023014"/>
    </source>
</evidence>
<evidence type="ECO:0000313" key="7">
    <source>
        <dbReference type="Proteomes" id="UP000095598"/>
    </source>
</evidence>
<dbReference type="InterPro" id="IPR058240">
    <property type="entry name" value="rSAM_sf"/>
</dbReference>
<dbReference type="SFLD" id="SFLDS00029">
    <property type="entry name" value="Radical_SAM"/>
    <property type="match status" value="1"/>
</dbReference>
<proteinExistence type="predicted"/>
<accession>A0A173TLY1</accession>
<keyword evidence="2" id="KW-0479">Metal-binding</keyword>
<evidence type="ECO:0000256" key="1">
    <source>
        <dbReference type="ARBA" id="ARBA00022691"/>
    </source>
</evidence>
<dbReference type="InterPro" id="IPR013785">
    <property type="entry name" value="Aldolase_TIM"/>
</dbReference>
<sequence length="311" mass="36161">MNKMNSQQRIIMESDTINLEQLEYKIHQQALLDIDQSEYEAHIRNLFGRPVLDFAKTLVINLPGSCFANCPYCIDKDLRKNVINYDDFLETCKDVLKEKHDFNEVSITGGSLPSDKFNKLVDIIQKYCPNVKITWNTNGANIDNSYDVSHIKYINLHRNSANDKINKELFCTDTDIISIEKFKLFAGDKLCLRVTVDKDFDIDEYVKYKTPMYLNRLLPGNTETEEVFNKVKTALNITEDTDIRRRNHYINGMYKDIPVRLCVGDHLAQHVSGRYPAWLNVVIIHRSGVVAGSWYENDKFLYKNKKICKNK</sequence>
<evidence type="ECO:0000313" key="6">
    <source>
        <dbReference type="EMBL" id="CUN02875.1"/>
    </source>
</evidence>
<dbReference type="RefSeq" id="WP_044920773.1">
    <property type="nucleotide sequence ID" value="NZ_CYXT01000017.1"/>
</dbReference>
<dbReference type="SUPFAM" id="SSF102114">
    <property type="entry name" value="Radical SAM enzymes"/>
    <property type="match status" value="1"/>
</dbReference>
<keyword evidence="1" id="KW-0949">S-adenosyl-L-methionine</keyword>
<keyword evidence="4" id="KW-0411">Iron-sulfur</keyword>
<evidence type="ECO:0000256" key="3">
    <source>
        <dbReference type="ARBA" id="ARBA00023004"/>
    </source>
</evidence>